<dbReference type="Proteomes" id="UP000015104">
    <property type="component" value="Unassembled WGS sequence"/>
</dbReference>
<accession>T1KFG8</accession>
<evidence type="ECO:0000313" key="2">
    <source>
        <dbReference type="Proteomes" id="UP000015104"/>
    </source>
</evidence>
<reference evidence="1" key="2">
    <citation type="submission" date="2015-06" db="UniProtKB">
        <authorList>
            <consortium name="EnsemblMetazoa"/>
        </authorList>
    </citation>
    <scope>IDENTIFICATION</scope>
</reference>
<dbReference type="AlphaFoldDB" id="T1KFG8"/>
<protein>
    <submittedName>
        <fullName evidence="1">Uncharacterized protein</fullName>
    </submittedName>
</protein>
<organism evidence="1 2">
    <name type="scientific">Tetranychus urticae</name>
    <name type="common">Two-spotted spider mite</name>
    <dbReference type="NCBI Taxonomy" id="32264"/>
    <lineage>
        <taxon>Eukaryota</taxon>
        <taxon>Metazoa</taxon>
        <taxon>Ecdysozoa</taxon>
        <taxon>Arthropoda</taxon>
        <taxon>Chelicerata</taxon>
        <taxon>Arachnida</taxon>
        <taxon>Acari</taxon>
        <taxon>Acariformes</taxon>
        <taxon>Trombidiformes</taxon>
        <taxon>Prostigmata</taxon>
        <taxon>Eleutherengona</taxon>
        <taxon>Raphignathae</taxon>
        <taxon>Tetranychoidea</taxon>
        <taxon>Tetranychidae</taxon>
        <taxon>Tetranychus</taxon>
    </lineage>
</organism>
<keyword evidence="2" id="KW-1185">Reference proteome</keyword>
<name>T1KFG8_TETUR</name>
<dbReference type="EnsemblMetazoa" id="tetur10g03070.1">
    <property type="protein sequence ID" value="tetur10g03070.1"/>
    <property type="gene ID" value="tetur10g03070"/>
</dbReference>
<sequence length="30" mass="3500">MVIKIMKNQISNRQAKEAPISFDNIFQSTF</sequence>
<proteinExistence type="predicted"/>
<evidence type="ECO:0000313" key="1">
    <source>
        <dbReference type="EnsemblMetazoa" id="tetur10g03070.1"/>
    </source>
</evidence>
<dbReference type="HOGENOM" id="CLU_3406788_0_0_1"/>
<reference evidence="2" key="1">
    <citation type="submission" date="2011-08" db="EMBL/GenBank/DDBJ databases">
        <authorList>
            <person name="Rombauts S."/>
        </authorList>
    </citation>
    <scope>NUCLEOTIDE SEQUENCE</scope>
    <source>
        <strain evidence="2">London</strain>
    </source>
</reference>
<dbReference type="EMBL" id="CAEY01000036">
    <property type="status" value="NOT_ANNOTATED_CDS"/>
    <property type="molecule type" value="Genomic_DNA"/>
</dbReference>